<keyword evidence="2" id="KW-1185">Reference proteome</keyword>
<dbReference type="InParanoid" id="A0A0D0AM18"/>
<evidence type="ECO:0000313" key="2">
    <source>
        <dbReference type="Proteomes" id="UP000054485"/>
    </source>
</evidence>
<protein>
    <recommendedName>
        <fullName evidence="3">C2H2-type domain-containing protein</fullName>
    </recommendedName>
</protein>
<dbReference type="HOGENOM" id="CLU_3034001_0_0_1"/>
<gene>
    <name evidence="1" type="ORF">CY34DRAFT_100465</name>
</gene>
<reference evidence="1 2" key="1">
    <citation type="submission" date="2014-04" db="EMBL/GenBank/DDBJ databases">
        <authorList>
            <consortium name="DOE Joint Genome Institute"/>
            <person name="Kuo A."/>
            <person name="Ruytinx J."/>
            <person name="Rineau F."/>
            <person name="Colpaert J."/>
            <person name="Kohler A."/>
            <person name="Nagy L.G."/>
            <person name="Floudas D."/>
            <person name="Copeland A."/>
            <person name="Barry K.W."/>
            <person name="Cichocki N."/>
            <person name="Veneault-Fourrey C."/>
            <person name="LaButti K."/>
            <person name="Lindquist E.A."/>
            <person name="Lipzen A."/>
            <person name="Lundell T."/>
            <person name="Morin E."/>
            <person name="Murat C."/>
            <person name="Sun H."/>
            <person name="Tunlid A."/>
            <person name="Henrissat B."/>
            <person name="Grigoriev I.V."/>
            <person name="Hibbett D.S."/>
            <person name="Martin F."/>
            <person name="Nordberg H.P."/>
            <person name="Cantor M.N."/>
            <person name="Hua S.X."/>
        </authorList>
    </citation>
    <scope>NUCLEOTIDE SEQUENCE [LARGE SCALE GENOMIC DNA]</scope>
    <source>
        <strain evidence="1 2">UH-Slu-Lm8-n1</strain>
    </source>
</reference>
<name>A0A0D0AM18_9AGAM</name>
<dbReference type="EMBL" id="KN836063">
    <property type="protein sequence ID" value="KIK32968.1"/>
    <property type="molecule type" value="Genomic_DNA"/>
</dbReference>
<sequence>MNLAFSERLFKCTCTREFTQESAFTKHQRSCTKGKKRLITALSKAKDLLGSVKRP</sequence>
<proteinExistence type="predicted"/>
<organism evidence="1 2">
    <name type="scientific">Suillus luteus UH-Slu-Lm8-n1</name>
    <dbReference type="NCBI Taxonomy" id="930992"/>
    <lineage>
        <taxon>Eukaryota</taxon>
        <taxon>Fungi</taxon>
        <taxon>Dikarya</taxon>
        <taxon>Basidiomycota</taxon>
        <taxon>Agaricomycotina</taxon>
        <taxon>Agaricomycetes</taxon>
        <taxon>Agaricomycetidae</taxon>
        <taxon>Boletales</taxon>
        <taxon>Suillineae</taxon>
        <taxon>Suillaceae</taxon>
        <taxon>Suillus</taxon>
    </lineage>
</organism>
<evidence type="ECO:0008006" key="3">
    <source>
        <dbReference type="Google" id="ProtNLM"/>
    </source>
</evidence>
<dbReference type="AlphaFoldDB" id="A0A0D0AM18"/>
<accession>A0A0D0AM18</accession>
<reference evidence="2" key="2">
    <citation type="submission" date="2015-01" db="EMBL/GenBank/DDBJ databases">
        <title>Evolutionary Origins and Diversification of the Mycorrhizal Mutualists.</title>
        <authorList>
            <consortium name="DOE Joint Genome Institute"/>
            <consortium name="Mycorrhizal Genomics Consortium"/>
            <person name="Kohler A."/>
            <person name="Kuo A."/>
            <person name="Nagy L.G."/>
            <person name="Floudas D."/>
            <person name="Copeland A."/>
            <person name="Barry K.W."/>
            <person name="Cichocki N."/>
            <person name="Veneault-Fourrey C."/>
            <person name="LaButti K."/>
            <person name="Lindquist E.A."/>
            <person name="Lipzen A."/>
            <person name="Lundell T."/>
            <person name="Morin E."/>
            <person name="Murat C."/>
            <person name="Riley R."/>
            <person name="Ohm R."/>
            <person name="Sun H."/>
            <person name="Tunlid A."/>
            <person name="Henrissat B."/>
            <person name="Grigoriev I.V."/>
            <person name="Hibbett D.S."/>
            <person name="Martin F."/>
        </authorList>
    </citation>
    <scope>NUCLEOTIDE SEQUENCE [LARGE SCALE GENOMIC DNA]</scope>
    <source>
        <strain evidence="2">UH-Slu-Lm8-n1</strain>
    </source>
</reference>
<dbReference type="OrthoDB" id="2648637at2759"/>
<dbReference type="Proteomes" id="UP000054485">
    <property type="component" value="Unassembled WGS sequence"/>
</dbReference>
<evidence type="ECO:0000313" key="1">
    <source>
        <dbReference type="EMBL" id="KIK32968.1"/>
    </source>
</evidence>